<dbReference type="Gramene" id="OIT28422">
    <property type="protein sequence ID" value="OIT28422"/>
    <property type="gene ID" value="A4A49_42215"/>
</dbReference>
<evidence type="ECO:0000259" key="5">
    <source>
        <dbReference type="SMART" id="SM00249"/>
    </source>
</evidence>
<dbReference type="SUPFAM" id="SSF57903">
    <property type="entry name" value="FYVE/PHD zinc finger"/>
    <property type="match status" value="1"/>
</dbReference>
<dbReference type="SMR" id="A0A1J6KG91"/>
<dbReference type="Proteomes" id="UP000187609">
    <property type="component" value="Unassembled WGS sequence"/>
</dbReference>
<dbReference type="InterPro" id="IPR013083">
    <property type="entry name" value="Znf_RING/FYVE/PHD"/>
</dbReference>
<dbReference type="InterPro" id="IPR019787">
    <property type="entry name" value="Znf_PHD-finger"/>
</dbReference>
<dbReference type="Gene3D" id="3.30.40.10">
    <property type="entry name" value="Zinc/RING finger domain, C3HC4 (zinc finger)"/>
    <property type="match status" value="1"/>
</dbReference>
<dbReference type="InterPro" id="IPR001965">
    <property type="entry name" value="Znf_PHD"/>
</dbReference>
<dbReference type="STRING" id="49451.A0A1J6KG91"/>
<protein>
    <submittedName>
        <fullName evidence="6">Phd finger protein</fullName>
    </submittedName>
</protein>
<evidence type="ECO:0000256" key="1">
    <source>
        <dbReference type="ARBA" id="ARBA00022723"/>
    </source>
</evidence>
<keyword evidence="3" id="KW-0862">Zinc</keyword>
<evidence type="ECO:0000256" key="2">
    <source>
        <dbReference type="ARBA" id="ARBA00022771"/>
    </source>
</evidence>
<sequence length="166" mass="18724">MERGVERWTVDCFCGAKDDDGERMLACDVCGVWQHTGCAGIPDLDAIHARFICLRSDRICTSAETTTTRPKVQKIERLKTLEKEHKDALERAVSLNIPHAVDADEEESAESITEESSQKQEEDATISKEQCSDAITNWNEVVEKLFNRDETGKLRLNRDATGLIRK</sequence>
<dbReference type="GO" id="GO:0008270">
    <property type="term" value="F:zinc ion binding"/>
    <property type="evidence" value="ECO:0007669"/>
    <property type="project" value="UniProtKB-KW"/>
</dbReference>
<dbReference type="InterPro" id="IPR011011">
    <property type="entry name" value="Znf_FYVE_PHD"/>
</dbReference>
<keyword evidence="2" id="KW-0863">Zinc-finger</keyword>
<dbReference type="PANTHER" id="PTHR46201:SF3">
    <property type="entry name" value="OS01G0877500 PROTEIN"/>
    <property type="match status" value="1"/>
</dbReference>
<evidence type="ECO:0000256" key="3">
    <source>
        <dbReference type="ARBA" id="ARBA00022833"/>
    </source>
</evidence>
<evidence type="ECO:0000256" key="4">
    <source>
        <dbReference type="SAM" id="MobiDB-lite"/>
    </source>
</evidence>
<dbReference type="AlphaFoldDB" id="A0A1J6KG91"/>
<feature type="domain" description="Zinc finger PHD-type" evidence="5">
    <location>
        <begin position="11"/>
        <end position="57"/>
    </location>
</feature>
<keyword evidence="7" id="KW-1185">Reference proteome</keyword>
<evidence type="ECO:0000313" key="6">
    <source>
        <dbReference type="EMBL" id="OIT28422.1"/>
    </source>
</evidence>
<reference evidence="6" key="1">
    <citation type="submission" date="2016-11" db="EMBL/GenBank/DDBJ databases">
        <title>The genome of Nicotiana attenuata.</title>
        <authorList>
            <person name="Xu S."/>
            <person name="Brockmoeller T."/>
            <person name="Gaquerel E."/>
            <person name="Navarro A."/>
            <person name="Kuhl H."/>
            <person name="Gase K."/>
            <person name="Ling Z."/>
            <person name="Zhou W."/>
            <person name="Kreitzer C."/>
            <person name="Stanke M."/>
            <person name="Tang H."/>
            <person name="Lyons E."/>
            <person name="Pandey P."/>
            <person name="Pandey S.P."/>
            <person name="Timmermann B."/>
            <person name="Baldwin I.T."/>
        </authorList>
    </citation>
    <scope>NUCLEOTIDE SEQUENCE [LARGE SCALE GENOMIC DNA]</scope>
    <source>
        <strain evidence="6">UT</strain>
    </source>
</reference>
<accession>A0A1J6KG91</accession>
<dbReference type="SMART" id="SM00249">
    <property type="entry name" value="PHD"/>
    <property type="match status" value="1"/>
</dbReference>
<feature type="region of interest" description="Disordered" evidence="4">
    <location>
        <begin position="97"/>
        <end position="129"/>
    </location>
</feature>
<gene>
    <name evidence="6" type="ORF">A4A49_42215</name>
</gene>
<comment type="caution">
    <text evidence="6">The sequence shown here is derived from an EMBL/GenBank/DDBJ whole genome shotgun (WGS) entry which is preliminary data.</text>
</comment>
<keyword evidence="1" id="KW-0479">Metal-binding</keyword>
<feature type="compositionally biased region" description="Acidic residues" evidence="4">
    <location>
        <begin position="103"/>
        <end position="113"/>
    </location>
</feature>
<dbReference type="PANTHER" id="PTHR46201">
    <property type="entry name" value="PHD FINGER PROTEIN MALE MEIOCYTE DEATH 1-RELATED"/>
    <property type="match status" value="1"/>
</dbReference>
<evidence type="ECO:0000313" key="7">
    <source>
        <dbReference type="Proteomes" id="UP000187609"/>
    </source>
</evidence>
<dbReference type="Pfam" id="PF00628">
    <property type="entry name" value="PHD"/>
    <property type="match status" value="1"/>
</dbReference>
<organism evidence="6 7">
    <name type="scientific">Nicotiana attenuata</name>
    <name type="common">Coyote tobacco</name>
    <dbReference type="NCBI Taxonomy" id="49451"/>
    <lineage>
        <taxon>Eukaryota</taxon>
        <taxon>Viridiplantae</taxon>
        <taxon>Streptophyta</taxon>
        <taxon>Embryophyta</taxon>
        <taxon>Tracheophyta</taxon>
        <taxon>Spermatophyta</taxon>
        <taxon>Magnoliopsida</taxon>
        <taxon>eudicotyledons</taxon>
        <taxon>Gunneridae</taxon>
        <taxon>Pentapetalae</taxon>
        <taxon>asterids</taxon>
        <taxon>lamiids</taxon>
        <taxon>Solanales</taxon>
        <taxon>Solanaceae</taxon>
        <taxon>Nicotianoideae</taxon>
        <taxon>Nicotianeae</taxon>
        <taxon>Nicotiana</taxon>
    </lineage>
</organism>
<dbReference type="EMBL" id="MJEQ01002071">
    <property type="protein sequence ID" value="OIT28422.1"/>
    <property type="molecule type" value="Genomic_DNA"/>
</dbReference>
<feature type="compositionally biased region" description="Basic and acidic residues" evidence="4">
    <location>
        <begin position="116"/>
        <end position="126"/>
    </location>
</feature>
<name>A0A1J6KG91_NICAT</name>
<proteinExistence type="predicted"/>